<keyword evidence="3" id="KW-1185">Reference proteome</keyword>
<organism evidence="2 3">
    <name type="scientific">Platanthera guangdongensis</name>
    <dbReference type="NCBI Taxonomy" id="2320717"/>
    <lineage>
        <taxon>Eukaryota</taxon>
        <taxon>Viridiplantae</taxon>
        <taxon>Streptophyta</taxon>
        <taxon>Embryophyta</taxon>
        <taxon>Tracheophyta</taxon>
        <taxon>Spermatophyta</taxon>
        <taxon>Magnoliopsida</taxon>
        <taxon>Liliopsida</taxon>
        <taxon>Asparagales</taxon>
        <taxon>Orchidaceae</taxon>
        <taxon>Orchidoideae</taxon>
        <taxon>Orchideae</taxon>
        <taxon>Orchidinae</taxon>
        <taxon>Platanthera</taxon>
    </lineage>
</organism>
<evidence type="ECO:0000313" key="3">
    <source>
        <dbReference type="Proteomes" id="UP001412067"/>
    </source>
</evidence>
<protein>
    <submittedName>
        <fullName evidence="2">Uncharacterized protein</fullName>
    </submittedName>
</protein>
<sequence>MPHKIIDPIPTLLLLPILVFLLRPSSATSAAINPQYTECSKPVRCDNINCPLPFPPSRQPDLLRIPRLRARLRRSSNLTINLAGDVYRVMDIDYEQGFFTAWIPIFLQRLPSNLQKYQLQSLALRFV</sequence>
<gene>
    <name evidence="2" type="ORF">KSP40_PGU006716</name>
</gene>
<feature type="chain" id="PRO_5047327163" evidence="1">
    <location>
        <begin position="28"/>
        <end position="127"/>
    </location>
</feature>
<keyword evidence="1" id="KW-0732">Signal</keyword>
<reference evidence="2 3" key="1">
    <citation type="journal article" date="2022" name="Nat. Plants">
        <title>Genomes of leafy and leafless Platanthera orchids illuminate the evolution of mycoheterotrophy.</title>
        <authorList>
            <person name="Li M.H."/>
            <person name="Liu K.W."/>
            <person name="Li Z."/>
            <person name="Lu H.C."/>
            <person name="Ye Q.L."/>
            <person name="Zhang D."/>
            <person name="Wang J.Y."/>
            <person name="Li Y.F."/>
            <person name="Zhong Z.M."/>
            <person name="Liu X."/>
            <person name="Yu X."/>
            <person name="Liu D.K."/>
            <person name="Tu X.D."/>
            <person name="Liu B."/>
            <person name="Hao Y."/>
            <person name="Liao X.Y."/>
            <person name="Jiang Y.T."/>
            <person name="Sun W.H."/>
            <person name="Chen J."/>
            <person name="Chen Y.Q."/>
            <person name="Ai Y."/>
            <person name="Zhai J.W."/>
            <person name="Wu S.S."/>
            <person name="Zhou Z."/>
            <person name="Hsiao Y.Y."/>
            <person name="Wu W.L."/>
            <person name="Chen Y.Y."/>
            <person name="Lin Y.F."/>
            <person name="Hsu J.L."/>
            <person name="Li C.Y."/>
            <person name="Wang Z.W."/>
            <person name="Zhao X."/>
            <person name="Zhong W.Y."/>
            <person name="Ma X.K."/>
            <person name="Ma L."/>
            <person name="Huang J."/>
            <person name="Chen G.Z."/>
            <person name="Huang M.Z."/>
            <person name="Huang L."/>
            <person name="Peng D.H."/>
            <person name="Luo Y.B."/>
            <person name="Zou S.Q."/>
            <person name="Chen S.P."/>
            <person name="Lan S."/>
            <person name="Tsai W.C."/>
            <person name="Van de Peer Y."/>
            <person name="Liu Z.J."/>
        </authorList>
    </citation>
    <scope>NUCLEOTIDE SEQUENCE [LARGE SCALE GENOMIC DNA]</scope>
    <source>
        <strain evidence="2">Lor288</strain>
    </source>
</reference>
<evidence type="ECO:0000256" key="1">
    <source>
        <dbReference type="SAM" id="SignalP"/>
    </source>
</evidence>
<proteinExistence type="predicted"/>
<dbReference type="EMBL" id="JBBWWR010000008">
    <property type="protein sequence ID" value="KAK8962347.1"/>
    <property type="molecule type" value="Genomic_DNA"/>
</dbReference>
<feature type="signal peptide" evidence="1">
    <location>
        <begin position="1"/>
        <end position="27"/>
    </location>
</feature>
<comment type="caution">
    <text evidence="2">The sequence shown here is derived from an EMBL/GenBank/DDBJ whole genome shotgun (WGS) entry which is preliminary data.</text>
</comment>
<dbReference type="Proteomes" id="UP001412067">
    <property type="component" value="Unassembled WGS sequence"/>
</dbReference>
<evidence type="ECO:0000313" key="2">
    <source>
        <dbReference type="EMBL" id="KAK8962347.1"/>
    </source>
</evidence>
<name>A0ABR2MEQ1_9ASPA</name>
<accession>A0ABR2MEQ1</accession>